<sequence>MTTNPPTLINLPPHDASVTPSDVPGTPNSATTSMSELSTVAIKDGHRGHLPHTSHPSFPASNNLDAERADRISRLAGLERVATTRSPSTLGNLTPGAAAPPPGTSGYFDAQGNPTLARERSTVGSASATGSVGGRTTWASGSVSDVYDRDHDRMSESQDMDGEMEVDNTSSIAADDRASDTNSLVGFGEGARTPARHSGYGSPGMGKATPTAPPPPFPSAYARDSSLTPVSAQTASERRSARYLDGMTYDPQVVDTVDRTPEPRYPMGGGTSSAGGLETAQRIVQERLGAGEEHAQRAMESPDMGKSQGRELGKFYFENR</sequence>
<name>A0ABR3P7G7_9PEZI</name>
<evidence type="ECO:0000313" key="2">
    <source>
        <dbReference type="EMBL" id="KAL1301656.1"/>
    </source>
</evidence>
<feature type="compositionally biased region" description="Low complexity" evidence="1">
    <location>
        <begin position="122"/>
        <end position="137"/>
    </location>
</feature>
<proteinExistence type="predicted"/>
<accession>A0ABR3P7G7</accession>
<dbReference type="GeneID" id="95979575"/>
<feature type="region of interest" description="Disordered" evidence="1">
    <location>
        <begin position="254"/>
        <end position="320"/>
    </location>
</feature>
<reference evidence="2 3" key="1">
    <citation type="submission" date="2024-07" db="EMBL/GenBank/DDBJ databases">
        <title>Draft sequence of the Neodothiora populina.</title>
        <authorList>
            <person name="Drown D.D."/>
            <person name="Schuette U.S."/>
            <person name="Buechlein A.B."/>
            <person name="Rusch D.R."/>
            <person name="Winton L.W."/>
            <person name="Adams G.A."/>
        </authorList>
    </citation>
    <scope>NUCLEOTIDE SEQUENCE [LARGE SCALE GENOMIC DNA]</scope>
    <source>
        <strain evidence="2 3">CPC 39397</strain>
    </source>
</reference>
<feature type="compositionally biased region" description="Polar residues" evidence="1">
    <location>
        <begin position="225"/>
        <end position="235"/>
    </location>
</feature>
<feature type="region of interest" description="Disordered" evidence="1">
    <location>
        <begin position="1"/>
        <end position="64"/>
    </location>
</feature>
<organism evidence="2 3">
    <name type="scientific">Neodothiora populina</name>
    <dbReference type="NCBI Taxonomy" id="2781224"/>
    <lineage>
        <taxon>Eukaryota</taxon>
        <taxon>Fungi</taxon>
        <taxon>Dikarya</taxon>
        <taxon>Ascomycota</taxon>
        <taxon>Pezizomycotina</taxon>
        <taxon>Dothideomycetes</taxon>
        <taxon>Dothideomycetidae</taxon>
        <taxon>Dothideales</taxon>
        <taxon>Dothioraceae</taxon>
        <taxon>Neodothiora</taxon>
    </lineage>
</organism>
<feature type="compositionally biased region" description="Polar residues" evidence="1">
    <location>
        <begin position="26"/>
        <end position="38"/>
    </location>
</feature>
<dbReference type="RefSeq" id="XP_069197932.1">
    <property type="nucleotide sequence ID" value="XM_069345731.1"/>
</dbReference>
<feature type="compositionally biased region" description="Basic and acidic residues" evidence="1">
    <location>
        <begin position="308"/>
        <end position="320"/>
    </location>
</feature>
<comment type="caution">
    <text evidence="2">The sequence shown here is derived from an EMBL/GenBank/DDBJ whole genome shotgun (WGS) entry which is preliminary data.</text>
</comment>
<gene>
    <name evidence="2" type="ORF">AAFC00_005876</name>
</gene>
<protein>
    <submittedName>
        <fullName evidence="2">Uncharacterized protein</fullName>
    </submittedName>
</protein>
<feature type="region of interest" description="Disordered" evidence="1">
    <location>
        <begin position="85"/>
        <end position="242"/>
    </location>
</feature>
<dbReference type="EMBL" id="JBFMKM010000013">
    <property type="protein sequence ID" value="KAL1301656.1"/>
    <property type="molecule type" value="Genomic_DNA"/>
</dbReference>
<feature type="compositionally biased region" description="Basic and acidic residues" evidence="1">
    <location>
        <begin position="146"/>
        <end position="156"/>
    </location>
</feature>
<feature type="compositionally biased region" description="Low complexity" evidence="1">
    <location>
        <begin position="1"/>
        <end position="13"/>
    </location>
</feature>
<dbReference type="Proteomes" id="UP001562354">
    <property type="component" value="Unassembled WGS sequence"/>
</dbReference>
<keyword evidence="3" id="KW-1185">Reference proteome</keyword>
<evidence type="ECO:0000313" key="3">
    <source>
        <dbReference type="Proteomes" id="UP001562354"/>
    </source>
</evidence>
<feature type="compositionally biased region" description="Polar residues" evidence="1">
    <location>
        <begin position="54"/>
        <end position="64"/>
    </location>
</feature>
<evidence type="ECO:0000256" key="1">
    <source>
        <dbReference type="SAM" id="MobiDB-lite"/>
    </source>
</evidence>